<evidence type="ECO:0000259" key="1">
    <source>
        <dbReference type="Pfam" id="PF17217"/>
    </source>
</evidence>
<evidence type="ECO:0000313" key="2">
    <source>
        <dbReference type="EMBL" id="KAL0193562.1"/>
    </source>
</evidence>
<organism evidence="2 3">
    <name type="scientific">Cirrhinus mrigala</name>
    <name type="common">Mrigala</name>
    <dbReference type="NCBI Taxonomy" id="683832"/>
    <lineage>
        <taxon>Eukaryota</taxon>
        <taxon>Metazoa</taxon>
        <taxon>Chordata</taxon>
        <taxon>Craniata</taxon>
        <taxon>Vertebrata</taxon>
        <taxon>Euteleostomi</taxon>
        <taxon>Actinopterygii</taxon>
        <taxon>Neopterygii</taxon>
        <taxon>Teleostei</taxon>
        <taxon>Ostariophysi</taxon>
        <taxon>Cypriniformes</taxon>
        <taxon>Cyprinidae</taxon>
        <taxon>Labeoninae</taxon>
        <taxon>Labeonini</taxon>
        <taxon>Cirrhinus</taxon>
    </lineage>
</organism>
<accession>A0ABD0R505</accession>
<sequence>EIMSVDDESTSCYCLMDSHNCHLLLDQPGCYALVGEPITDAAIKRLRIAAFGSMEASSMDYSLRVHCVDDTPHAFQ</sequence>
<evidence type="ECO:0000313" key="3">
    <source>
        <dbReference type="Proteomes" id="UP001529510"/>
    </source>
</evidence>
<dbReference type="InterPro" id="IPR033772">
    <property type="entry name" value="UPA"/>
</dbReference>
<feature type="domain" description="UPA" evidence="1">
    <location>
        <begin position="42"/>
        <end position="76"/>
    </location>
</feature>
<proteinExistence type="predicted"/>
<dbReference type="Pfam" id="PF17217">
    <property type="entry name" value="UPA"/>
    <property type="match status" value="1"/>
</dbReference>
<dbReference type="AlphaFoldDB" id="A0ABD0R505"/>
<gene>
    <name evidence="2" type="ORF">M9458_011858</name>
</gene>
<dbReference type="Proteomes" id="UP001529510">
    <property type="component" value="Unassembled WGS sequence"/>
</dbReference>
<feature type="non-terminal residue" evidence="2">
    <location>
        <position position="1"/>
    </location>
</feature>
<feature type="non-terminal residue" evidence="2">
    <location>
        <position position="76"/>
    </location>
</feature>
<name>A0ABD0R505_CIRMR</name>
<reference evidence="2 3" key="1">
    <citation type="submission" date="2024-05" db="EMBL/GenBank/DDBJ databases">
        <title>Genome sequencing and assembly of Indian major carp, Cirrhinus mrigala (Hamilton, 1822).</title>
        <authorList>
            <person name="Mohindra V."/>
            <person name="Chowdhury L.M."/>
            <person name="Lal K."/>
            <person name="Jena J.K."/>
        </authorList>
    </citation>
    <scope>NUCLEOTIDE SEQUENCE [LARGE SCALE GENOMIC DNA]</scope>
    <source>
        <strain evidence="2">CM1030</strain>
        <tissue evidence="2">Blood</tissue>
    </source>
</reference>
<protein>
    <recommendedName>
        <fullName evidence="1">UPA domain-containing protein</fullName>
    </recommendedName>
</protein>
<dbReference type="EMBL" id="JAMKFB020000005">
    <property type="protein sequence ID" value="KAL0193562.1"/>
    <property type="molecule type" value="Genomic_DNA"/>
</dbReference>
<keyword evidence="3" id="KW-1185">Reference proteome</keyword>
<comment type="caution">
    <text evidence="2">The sequence shown here is derived from an EMBL/GenBank/DDBJ whole genome shotgun (WGS) entry which is preliminary data.</text>
</comment>